<accession>A0A1Y6CND3</accession>
<keyword evidence="2" id="KW-1185">Reference proteome</keyword>
<dbReference type="EMBL" id="FWZX01000039">
    <property type="protein sequence ID" value="SMF78819.1"/>
    <property type="molecule type" value="Genomic_DNA"/>
</dbReference>
<proteinExistence type="predicted"/>
<protein>
    <recommendedName>
        <fullName evidence="3">DUF2730 family protein</fullName>
    </recommendedName>
</protein>
<reference evidence="1 2" key="1">
    <citation type="submission" date="2017-04" db="EMBL/GenBank/DDBJ databases">
        <authorList>
            <person name="Afonso C.L."/>
            <person name="Miller P.J."/>
            <person name="Scott M.A."/>
            <person name="Spackman E."/>
            <person name="Goraichik I."/>
            <person name="Dimitrov K.M."/>
            <person name="Suarez D.L."/>
            <person name="Swayne D.E."/>
        </authorList>
    </citation>
    <scope>NUCLEOTIDE SEQUENCE [LARGE SCALE GENOMIC DNA]</scope>
    <source>
        <strain evidence="1 2">USBA 355</strain>
    </source>
</reference>
<dbReference type="RefSeq" id="WP_085126217.1">
    <property type="nucleotide sequence ID" value="NZ_FWZX01000039.1"/>
</dbReference>
<name>A0A1Y6CND3_9PROT</name>
<dbReference type="AlphaFoldDB" id="A0A1Y6CND3"/>
<evidence type="ECO:0008006" key="3">
    <source>
        <dbReference type="Google" id="ProtNLM"/>
    </source>
</evidence>
<sequence>MLGHSLAELSSLLTLMAAVAGAQWATVRWLLGRIREESGESLGRDAELHRRIDRLRDDTMRREDLMPHLQRLERGQDQLSSGMERLHSRIDGLVRPSFSDGASR</sequence>
<dbReference type="Proteomes" id="UP000192917">
    <property type="component" value="Unassembled WGS sequence"/>
</dbReference>
<gene>
    <name evidence="1" type="ORF">SAMN05428998_1392</name>
</gene>
<evidence type="ECO:0000313" key="2">
    <source>
        <dbReference type="Proteomes" id="UP000192917"/>
    </source>
</evidence>
<evidence type="ECO:0000313" key="1">
    <source>
        <dbReference type="EMBL" id="SMF78819.1"/>
    </source>
</evidence>
<organism evidence="1 2">
    <name type="scientific">Tistlia consotensis USBA 355</name>
    <dbReference type="NCBI Taxonomy" id="560819"/>
    <lineage>
        <taxon>Bacteria</taxon>
        <taxon>Pseudomonadati</taxon>
        <taxon>Pseudomonadota</taxon>
        <taxon>Alphaproteobacteria</taxon>
        <taxon>Rhodospirillales</taxon>
        <taxon>Rhodovibrionaceae</taxon>
        <taxon>Tistlia</taxon>
    </lineage>
</organism>